<keyword evidence="1" id="KW-0812">Transmembrane</keyword>
<keyword evidence="1" id="KW-0472">Membrane</keyword>
<evidence type="ECO:0000256" key="1">
    <source>
        <dbReference type="SAM" id="Phobius"/>
    </source>
</evidence>
<protein>
    <submittedName>
        <fullName evidence="2">Uncharacterized protein</fullName>
    </submittedName>
</protein>
<feature type="transmembrane region" description="Helical" evidence="1">
    <location>
        <begin position="20"/>
        <end position="42"/>
    </location>
</feature>
<proteinExistence type="predicted"/>
<dbReference type="KEGG" id="cpeg:CPELA_02250"/>
<keyword evidence="3" id="KW-1185">Reference proteome</keyword>
<accession>A0A410W706</accession>
<evidence type="ECO:0000313" key="2">
    <source>
        <dbReference type="EMBL" id="QAU51745.1"/>
    </source>
</evidence>
<dbReference type="EMBL" id="CP035299">
    <property type="protein sequence ID" value="QAU51745.1"/>
    <property type="molecule type" value="Genomic_DNA"/>
</dbReference>
<name>A0A410W706_9CORY</name>
<reference evidence="2 3" key="1">
    <citation type="submission" date="2019-01" db="EMBL/GenBank/DDBJ databases">
        <authorList>
            <person name="Ruckert C."/>
            <person name="Busche T."/>
            <person name="Kalinowski J."/>
        </authorList>
    </citation>
    <scope>NUCLEOTIDE SEQUENCE [LARGE SCALE GENOMIC DNA]</scope>
    <source>
        <strain evidence="2 3">136/3</strain>
    </source>
</reference>
<dbReference type="Proteomes" id="UP000288929">
    <property type="component" value="Chromosome"/>
</dbReference>
<gene>
    <name evidence="2" type="ORF">CPELA_02250</name>
</gene>
<sequence length="58" mass="6672">MAIDASLTCHRCPRYHPSFFLELLLVISWVSGWQVFLLPYLVSKPLNMPTHDRSGGNR</sequence>
<keyword evidence="1" id="KW-1133">Transmembrane helix</keyword>
<organism evidence="2 3">
    <name type="scientific">Corynebacterium pelargi</name>
    <dbReference type="NCBI Taxonomy" id="1471400"/>
    <lineage>
        <taxon>Bacteria</taxon>
        <taxon>Bacillati</taxon>
        <taxon>Actinomycetota</taxon>
        <taxon>Actinomycetes</taxon>
        <taxon>Mycobacteriales</taxon>
        <taxon>Corynebacteriaceae</taxon>
        <taxon>Corynebacterium</taxon>
    </lineage>
</organism>
<dbReference type="AlphaFoldDB" id="A0A410W706"/>
<evidence type="ECO:0000313" key="3">
    <source>
        <dbReference type="Proteomes" id="UP000288929"/>
    </source>
</evidence>